<name>A0ABV7FI57_9GAMM</name>
<dbReference type="EMBL" id="JBHRTF010000004">
    <property type="protein sequence ID" value="MFC3116443.1"/>
    <property type="molecule type" value="Genomic_DNA"/>
</dbReference>
<evidence type="ECO:0000256" key="2">
    <source>
        <dbReference type="SAM" id="Phobius"/>
    </source>
</evidence>
<reference evidence="4" key="1">
    <citation type="journal article" date="2019" name="Int. J. Syst. Evol. Microbiol.">
        <title>The Global Catalogue of Microorganisms (GCM) 10K type strain sequencing project: providing services to taxonomists for standard genome sequencing and annotation.</title>
        <authorList>
            <consortium name="The Broad Institute Genomics Platform"/>
            <consortium name="The Broad Institute Genome Sequencing Center for Infectious Disease"/>
            <person name="Wu L."/>
            <person name="Ma J."/>
        </authorList>
    </citation>
    <scope>NUCLEOTIDE SEQUENCE [LARGE SCALE GENOMIC DNA]</scope>
    <source>
        <strain evidence="4">KCTC 52237</strain>
    </source>
</reference>
<dbReference type="Proteomes" id="UP001595555">
    <property type="component" value="Unassembled WGS sequence"/>
</dbReference>
<organism evidence="3 4">
    <name type="scientific">Cellvibrio fontiphilus</name>
    <dbReference type="NCBI Taxonomy" id="1815559"/>
    <lineage>
        <taxon>Bacteria</taxon>
        <taxon>Pseudomonadati</taxon>
        <taxon>Pseudomonadota</taxon>
        <taxon>Gammaproteobacteria</taxon>
        <taxon>Cellvibrionales</taxon>
        <taxon>Cellvibrionaceae</taxon>
        <taxon>Cellvibrio</taxon>
    </lineage>
</organism>
<dbReference type="RefSeq" id="WP_378119692.1">
    <property type="nucleotide sequence ID" value="NZ_JBHRTF010000004.1"/>
</dbReference>
<dbReference type="NCBIfam" id="NF008528">
    <property type="entry name" value="PRK11463.1-2"/>
    <property type="match status" value="1"/>
</dbReference>
<gene>
    <name evidence="3" type="ORF">ACFODX_12800</name>
</gene>
<dbReference type="PANTHER" id="PTHR35335">
    <property type="entry name" value="UPF0716 PROTEIN FXSA"/>
    <property type="match status" value="1"/>
</dbReference>
<keyword evidence="2" id="KW-0472">Membrane</keyword>
<feature type="transmembrane region" description="Helical" evidence="2">
    <location>
        <begin position="78"/>
        <end position="103"/>
    </location>
</feature>
<feature type="region of interest" description="Disordered" evidence="1">
    <location>
        <begin position="150"/>
        <end position="182"/>
    </location>
</feature>
<proteinExistence type="predicted"/>
<comment type="caution">
    <text evidence="3">The sequence shown here is derived from an EMBL/GenBank/DDBJ whole genome shotgun (WGS) entry which is preliminary data.</text>
</comment>
<accession>A0ABV7FI57</accession>
<dbReference type="PANTHER" id="PTHR35335:SF1">
    <property type="entry name" value="UPF0716 PROTEIN FXSA"/>
    <property type="match status" value="1"/>
</dbReference>
<keyword evidence="2" id="KW-0812">Transmembrane</keyword>
<feature type="compositionally biased region" description="Polar residues" evidence="1">
    <location>
        <begin position="171"/>
        <end position="182"/>
    </location>
</feature>
<evidence type="ECO:0000313" key="4">
    <source>
        <dbReference type="Proteomes" id="UP001595555"/>
    </source>
</evidence>
<dbReference type="Pfam" id="PF04186">
    <property type="entry name" value="FxsA"/>
    <property type="match status" value="1"/>
</dbReference>
<dbReference type="InterPro" id="IPR007313">
    <property type="entry name" value="FxsA"/>
</dbReference>
<protein>
    <submittedName>
        <fullName evidence="3">FxsA family protein</fullName>
    </submittedName>
</protein>
<evidence type="ECO:0000256" key="1">
    <source>
        <dbReference type="SAM" id="MobiDB-lite"/>
    </source>
</evidence>
<keyword evidence="2" id="KW-1133">Transmembrane helix</keyword>
<sequence>MPLPLLILILPVLELWLMIEIGSQVGALVVIGWLLAMIVLGMNLLRYLGASSMLRSAQNLRSGAEFPAQSLADNLFKALGAVLLIIPGFLSDFAALLCFVPFIRRLMFKRWLAKMAIKTATSGFYTSGFRPGHFHQDPFQNSDFAQGNVYEHQSSAHSKSPKSGVLIEQSPDASESSGSKNT</sequence>
<feature type="transmembrane region" description="Helical" evidence="2">
    <location>
        <begin position="25"/>
        <end position="45"/>
    </location>
</feature>
<keyword evidence="4" id="KW-1185">Reference proteome</keyword>
<evidence type="ECO:0000313" key="3">
    <source>
        <dbReference type="EMBL" id="MFC3116443.1"/>
    </source>
</evidence>